<dbReference type="Proteomes" id="UP000815325">
    <property type="component" value="Unassembled WGS sequence"/>
</dbReference>
<gene>
    <name evidence="8" type="ORF">DUNSADRAFT_1706</name>
</gene>
<reference evidence="8" key="1">
    <citation type="submission" date="2017-08" db="EMBL/GenBank/DDBJ databases">
        <authorList>
            <person name="Polle J.E."/>
            <person name="Barry K."/>
            <person name="Cushman J."/>
            <person name="Schmutz J."/>
            <person name="Tran D."/>
            <person name="Hathwaick L.T."/>
            <person name="Yim W.C."/>
            <person name="Jenkins J."/>
            <person name="Mckie-Krisberg Z.M."/>
            <person name="Prochnik S."/>
            <person name="Lindquist E."/>
            <person name="Dockter R.B."/>
            <person name="Adam C."/>
            <person name="Molina H."/>
            <person name="Bunkerborg J."/>
            <person name="Jin E."/>
            <person name="Buchheim M."/>
            <person name="Magnuson J."/>
        </authorList>
    </citation>
    <scope>NUCLEOTIDE SEQUENCE</scope>
    <source>
        <strain evidence="8">CCAP 19/18</strain>
    </source>
</reference>
<feature type="region of interest" description="Disordered" evidence="6">
    <location>
        <begin position="92"/>
        <end position="160"/>
    </location>
</feature>
<evidence type="ECO:0000256" key="5">
    <source>
        <dbReference type="ARBA" id="ARBA00023002"/>
    </source>
</evidence>
<dbReference type="InterPro" id="IPR006076">
    <property type="entry name" value="FAD-dep_OxRdtase"/>
</dbReference>
<name>A0ABQ7FX57_DUNSA</name>
<feature type="domain" description="FAD dependent oxidoreductase" evidence="7">
    <location>
        <begin position="16"/>
        <end position="76"/>
    </location>
</feature>
<dbReference type="Gene3D" id="3.40.50.720">
    <property type="entry name" value="NAD(P)-binding Rossmann-like Domain"/>
    <property type="match status" value="1"/>
</dbReference>
<keyword evidence="9" id="KW-1185">Reference proteome</keyword>
<dbReference type="InterPro" id="IPR023209">
    <property type="entry name" value="DAO"/>
</dbReference>
<comment type="similarity">
    <text evidence="2">Belongs to the DAMOX/DASOX family.</text>
</comment>
<proteinExistence type="inferred from homology"/>
<dbReference type="PANTHER" id="PTHR11530:SF11">
    <property type="entry name" value="D-ASPARTATE OXIDASE"/>
    <property type="match status" value="1"/>
</dbReference>
<evidence type="ECO:0000256" key="6">
    <source>
        <dbReference type="SAM" id="MobiDB-lite"/>
    </source>
</evidence>
<evidence type="ECO:0000256" key="2">
    <source>
        <dbReference type="ARBA" id="ARBA00006730"/>
    </source>
</evidence>
<evidence type="ECO:0000259" key="7">
    <source>
        <dbReference type="Pfam" id="PF01266"/>
    </source>
</evidence>
<keyword evidence="5" id="KW-0560">Oxidoreductase</keyword>
<comment type="caution">
    <text evidence="8">The sequence shown here is derived from an EMBL/GenBank/DDBJ whole genome shotgun (WGS) entry which is preliminary data.</text>
</comment>
<evidence type="ECO:0000313" key="8">
    <source>
        <dbReference type="EMBL" id="KAF5826940.1"/>
    </source>
</evidence>
<evidence type="ECO:0000256" key="4">
    <source>
        <dbReference type="ARBA" id="ARBA00022827"/>
    </source>
</evidence>
<evidence type="ECO:0000256" key="3">
    <source>
        <dbReference type="ARBA" id="ARBA00022630"/>
    </source>
</evidence>
<keyword evidence="4" id="KW-0274">FAD</keyword>
<feature type="compositionally biased region" description="Low complexity" evidence="6">
    <location>
        <begin position="109"/>
        <end position="135"/>
    </location>
</feature>
<accession>A0ABQ7FX57</accession>
<dbReference type="Pfam" id="PF01266">
    <property type="entry name" value="DAO"/>
    <property type="match status" value="1"/>
</dbReference>
<dbReference type="PANTHER" id="PTHR11530">
    <property type="entry name" value="D-AMINO ACID OXIDASE"/>
    <property type="match status" value="1"/>
</dbReference>
<evidence type="ECO:0000313" key="9">
    <source>
        <dbReference type="Proteomes" id="UP000815325"/>
    </source>
</evidence>
<keyword evidence="3" id="KW-0285">Flavoprotein</keyword>
<sequence length="201" mass="21586">MRVRAPWIRSAYMCGDTYIIPNRESVVLGGTGQVDDYCLEARAEERERIWQKCCALLPSLAQSEVLHDWVGLRPGRTRVRLEAEVVEVSLPYTEQSSSGKKQGGSEDCPSGPSQDSDSGSSRETPNSHSSDWSKNSSRHGGNLDGISAGQSGGNRGSGKKSVRVPVVHCYGHGGAGLTLGWGCAGDVVVLVQSLLQRGMKR</sequence>
<evidence type="ECO:0000256" key="1">
    <source>
        <dbReference type="ARBA" id="ARBA00001974"/>
    </source>
</evidence>
<comment type="cofactor">
    <cofactor evidence="1">
        <name>FAD</name>
        <dbReference type="ChEBI" id="CHEBI:57692"/>
    </cofactor>
</comment>
<protein>
    <recommendedName>
        <fullName evidence="7">FAD dependent oxidoreductase domain-containing protein</fullName>
    </recommendedName>
</protein>
<dbReference type="SUPFAM" id="SSF54373">
    <property type="entry name" value="FAD-linked reductases, C-terminal domain"/>
    <property type="match status" value="1"/>
</dbReference>
<dbReference type="EMBL" id="MU070648">
    <property type="protein sequence ID" value="KAF5826940.1"/>
    <property type="molecule type" value="Genomic_DNA"/>
</dbReference>
<dbReference type="Gene3D" id="3.30.9.10">
    <property type="entry name" value="D-Amino Acid Oxidase, subunit A, domain 2"/>
    <property type="match status" value="1"/>
</dbReference>
<organism evidence="8 9">
    <name type="scientific">Dunaliella salina</name>
    <name type="common">Green alga</name>
    <name type="synonym">Protococcus salinus</name>
    <dbReference type="NCBI Taxonomy" id="3046"/>
    <lineage>
        <taxon>Eukaryota</taxon>
        <taxon>Viridiplantae</taxon>
        <taxon>Chlorophyta</taxon>
        <taxon>core chlorophytes</taxon>
        <taxon>Chlorophyceae</taxon>
        <taxon>CS clade</taxon>
        <taxon>Chlamydomonadales</taxon>
        <taxon>Dunaliellaceae</taxon>
        <taxon>Dunaliella</taxon>
    </lineage>
</organism>